<accession>A0A1C3NXI1</accession>
<evidence type="ECO:0000313" key="3">
    <source>
        <dbReference type="Proteomes" id="UP000199013"/>
    </source>
</evidence>
<proteinExistence type="predicted"/>
<dbReference type="Gene3D" id="3.40.50.150">
    <property type="entry name" value="Vaccinia Virus protein VP39"/>
    <property type="match status" value="1"/>
</dbReference>
<name>A0A1C3NXI1_9ACTN</name>
<keyword evidence="2" id="KW-0808">Transferase</keyword>
<dbReference type="EMBL" id="FLUV01001027">
    <property type="protein sequence ID" value="SBW22302.1"/>
    <property type="molecule type" value="Genomic_DNA"/>
</dbReference>
<dbReference type="AlphaFoldDB" id="A0A1C3NXI1"/>
<evidence type="ECO:0000313" key="2">
    <source>
        <dbReference type="EMBL" id="SBW22302.1"/>
    </source>
</evidence>
<evidence type="ECO:0000256" key="1">
    <source>
        <dbReference type="SAM" id="MobiDB-lite"/>
    </source>
</evidence>
<dbReference type="CDD" id="cd02440">
    <property type="entry name" value="AdoMet_MTases"/>
    <property type="match status" value="1"/>
</dbReference>
<dbReference type="SUPFAM" id="SSF53335">
    <property type="entry name" value="S-adenosyl-L-methionine-dependent methyltransferases"/>
    <property type="match status" value="1"/>
</dbReference>
<sequence>MDIIPDYRARIYDRYTTEKLPHLLELTDAEYRRWAAACQHRLRGWLPSDREARCLDVACGHGNFLYLLKEAGYHNIVGIDVSPEQAAVARRVWPDVECANVLDYLPGHVGEFDLITGFDIIEHLHKSEVLTFLDLISKALRPGGSVILQTANAESPWGGMHRYHDFTHETGYDPASLDHLFRVVGLEGFEARECGPYVHGAASMARTAIWKVIHAGLSVWNVAETGSRGSGVYTRIFAGRAQRPAKPAPHHYGTASVESTRLASPTAR</sequence>
<dbReference type="GO" id="GO:0008168">
    <property type="term" value="F:methyltransferase activity"/>
    <property type="evidence" value="ECO:0007669"/>
    <property type="project" value="UniProtKB-KW"/>
</dbReference>
<gene>
    <name evidence="2" type="ORF">FDG2_2438</name>
</gene>
<dbReference type="PANTHER" id="PTHR43861:SF6">
    <property type="entry name" value="METHYLTRANSFERASE TYPE 11"/>
    <property type="match status" value="1"/>
</dbReference>
<dbReference type="InterPro" id="IPR029063">
    <property type="entry name" value="SAM-dependent_MTases_sf"/>
</dbReference>
<dbReference type="GO" id="GO:0032259">
    <property type="term" value="P:methylation"/>
    <property type="evidence" value="ECO:0007669"/>
    <property type="project" value="UniProtKB-KW"/>
</dbReference>
<organism evidence="2 3">
    <name type="scientific">Candidatus Protofrankia californiensis</name>
    <dbReference type="NCBI Taxonomy" id="1839754"/>
    <lineage>
        <taxon>Bacteria</taxon>
        <taxon>Bacillati</taxon>
        <taxon>Actinomycetota</taxon>
        <taxon>Actinomycetes</taxon>
        <taxon>Frankiales</taxon>
        <taxon>Frankiaceae</taxon>
        <taxon>Protofrankia</taxon>
    </lineage>
</organism>
<reference evidence="3" key="1">
    <citation type="submission" date="2016-02" db="EMBL/GenBank/DDBJ databases">
        <authorList>
            <person name="Wibberg D."/>
        </authorList>
    </citation>
    <scope>NUCLEOTIDE SEQUENCE [LARGE SCALE GENOMIC DNA]</scope>
</reference>
<dbReference type="Proteomes" id="UP000199013">
    <property type="component" value="Unassembled WGS sequence"/>
</dbReference>
<keyword evidence="3" id="KW-1185">Reference proteome</keyword>
<protein>
    <submittedName>
        <fullName evidence="2">Type 11 methyltransferase</fullName>
    </submittedName>
</protein>
<feature type="region of interest" description="Disordered" evidence="1">
    <location>
        <begin position="244"/>
        <end position="268"/>
    </location>
</feature>
<dbReference type="PANTHER" id="PTHR43861">
    <property type="entry name" value="TRANS-ACONITATE 2-METHYLTRANSFERASE-RELATED"/>
    <property type="match status" value="1"/>
</dbReference>
<feature type="compositionally biased region" description="Polar residues" evidence="1">
    <location>
        <begin position="256"/>
        <end position="268"/>
    </location>
</feature>
<keyword evidence="2" id="KW-0489">Methyltransferase</keyword>
<dbReference type="Pfam" id="PF13489">
    <property type="entry name" value="Methyltransf_23"/>
    <property type="match status" value="1"/>
</dbReference>